<dbReference type="InterPro" id="IPR019378">
    <property type="entry name" value="GDP-Fuc_O-FucTrfase"/>
</dbReference>
<gene>
    <name evidence="7" type="ORF">GIB67_007721</name>
</gene>
<keyword evidence="4" id="KW-0294">Fucose metabolism</keyword>
<name>A0A7J7N223_9MAGN</name>
<keyword evidence="2" id="KW-0328">Glycosyltransferase</keyword>
<organism evidence="7 8">
    <name type="scientific">Kingdonia uniflora</name>
    <dbReference type="NCBI Taxonomy" id="39325"/>
    <lineage>
        <taxon>Eukaryota</taxon>
        <taxon>Viridiplantae</taxon>
        <taxon>Streptophyta</taxon>
        <taxon>Embryophyta</taxon>
        <taxon>Tracheophyta</taxon>
        <taxon>Spermatophyta</taxon>
        <taxon>Magnoliopsida</taxon>
        <taxon>Ranunculales</taxon>
        <taxon>Circaeasteraceae</taxon>
        <taxon>Kingdonia</taxon>
    </lineage>
</organism>
<dbReference type="GO" id="GO:0016757">
    <property type="term" value="F:glycosyltransferase activity"/>
    <property type="evidence" value="ECO:0007669"/>
    <property type="project" value="UniProtKB-KW"/>
</dbReference>
<dbReference type="GO" id="GO:0006004">
    <property type="term" value="P:fucose metabolic process"/>
    <property type="evidence" value="ECO:0007669"/>
    <property type="project" value="UniProtKB-KW"/>
</dbReference>
<evidence type="ECO:0000313" key="8">
    <source>
        <dbReference type="Proteomes" id="UP000541444"/>
    </source>
</evidence>
<evidence type="ECO:0000256" key="2">
    <source>
        <dbReference type="ARBA" id="ARBA00022676"/>
    </source>
</evidence>
<dbReference type="Proteomes" id="UP000541444">
    <property type="component" value="Unassembled WGS sequence"/>
</dbReference>
<protein>
    <recommendedName>
        <fullName evidence="6">O-fucosyltransferase family protein</fullName>
    </recommendedName>
</protein>
<comment type="similarity">
    <text evidence="1">Belongs to the glycosyltransferase GT106 family.</text>
</comment>
<dbReference type="OrthoDB" id="1718824at2759"/>
<accession>A0A7J7N223</accession>
<dbReference type="Pfam" id="PF10250">
    <property type="entry name" value="O-FucT"/>
    <property type="match status" value="1"/>
</dbReference>
<dbReference type="AlphaFoldDB" id="A0A7J7N223"/>
<evidence type="ECO:0000256" key="3">
    <source>
        <dbReference type="ARBA" id="ARBA00022679"/>
    </source>
</evidence>
<dbReference type="InterPro" id="IPR024709">
    <property type="entry name" value="FucosylTrfase_pln"/>
</dbReference>
<reference evidence="7 8" key="1">
    <citation type="journal article" date="2020" name="IScience">
        <title>Genome Sequencing of the Endangered Kingdonia uniflora (Circaeasteraceae, Ranunculales) Reveals Potential Mechanisms of Evolutionary Specialization.</title>
        <authorList>
            <person name="Sun Y."/>
            <person name="Deng T."/>
            <person name="Zhang A."/>
            <person name="Moore M.J."/>
            <person name="Landis J.B."/>
            <person name="Lin N."/>
            <person name="Zhang H."/>
            <person name="Zhang X."/>
            <person name="Huang J."/>
            <person name="Zhang X."/>
            <person name="Sun H."/>
            <person name="Wang H."/>
        </authorList>
    </citation>
    <scope>NUCLEOTIDE SEQUENCE [LARGE SCALE GENOMIC DNA]</scope>
    <source>
        <strain evidence="7">TB1705</strain>
        <tissue evidence="7">Leaf</tissue>
    </source>
</reference>
<dbReference type="EMBL" id="JACGCM010001144">
    <property type="protein sequence ID" value="KAF6161080.1"/>
    <property type="molecule type" value="Genomic_DNA"/>
</dbReference>
<keyword evidence="3" id="KW-0808">Transferase</keyword>
<evidence type="ECO:0000256" key="6">
    <source>
        <dbReference type="ARBA" id="ARBA00030350"/>
    </source>
</evidence>
<keyword evidence="8" id="KW-1185">Reference proteome</keyword>
<evidence type="ECO:0000256" key="5">
    <source>
        <dbReference type="ARBA" id="ARBA00023277"/>
    </source>
</evidence>
<proteinExistence type="inferred from homology"/>
<keyword evidence="5" id="KW-0119">Carbohydrate metabolism</keyword>
<comment type="caution">
    <text evidence="7">The sequence shown here is derived from an EMBL/GenBank/DDBJ whole genome shotgun (WGS) entry which is preliminary data.</text>
</comment>
<evidence type="ECO:0000313" key="7">
    <source>
        <dbReference type="EMBL" id="KAF6161080.1"/>
    </source>
</evidence>
<evidence type="ECO:0000256" key="1">
    <source>
        <dbReference type="ARBA" id="ARBA00007737"/>
    </source>
</evidence>
<sequence>MCVGSFSGIVAPRPLPGSVYHSPEIFYKLWNVIQFDNAFGIELSSIWTYNRRRKEQKPCATTICRKLSGSSSPTGYLAVEANGGLNQQRFSICNVVALAEILNVVLVIPRFSFHSVWKDPRWRRAKLKVAAPDMTMELRTEKDPIEEDDKRVLRVMLRAVFPTVRQSEMDRIVSEKANKVAEGGEEDRYQEIFNSCNKTIVKTKKQTTLFVVNCKFMLAT</sequence>
<dbReference type="PANTHER" id="PTHR31288">
    <property type="entry name" value="O-FUCOSYLTRANSFERASE FAMILY PROTEIN"/>
    <property type="match status" value="1"/>
</dbReference>
<dbReference type="PANTHER" id="PTHR31288:SF8">
    <property type="entry name" value="O-FUCOSYLTRANSFERASE 10-RELATED"/>
    <property type="match status" value="1"/>
</dbReference>
<evidence type="ECO:0000256" key="4">
    <source>
        <dbReference type="ARBA" id="ARBA00023253"/>
    </source>
</evidence>